<keyword evidence="1" id="KW-1133">Transmembrane helix</keyword>
<name>W7XEI1_TETTS</name>
<feature type="transmembrane region" description="Helical" evidence="1">
    <location>
        <begin position="117"/>
        <end position="133"/>
    </location>
</feature>
<organism evidence="2 3">
    <name type="scientific">Tetrahymena thermophila (strain SB210)</name>
    <dbReference type="NCBI Taxonomy" id="312017"/>
    <lineage>
        <taxon>Eukaryota</taxon>
        <taxon>Sar</taxon>
        <taxon>Alveolata</taxon>
        <taxon>Ciliophora</taxon>
        <taxon>Intramacronucleata</taxon>
        <taxon>Oligohymenophorea</taxon>
        <taxon>Hymenostomatida</taxon>
        <taxon>Tetrahymenina</taxon>
        <taxon>Tetrahymenidae</taxon>
        <taxon>Tetrahymena</taxon>
    </lineage>
</organism>
<feature type="transmembrane region" description="Helical" evidence="1">
    <location>
        <begin position="17"/>
        <end position="38"/>
    </location>
</feature>
<evidence type="ECO:0000256" key="1">
    <source>
        <dbReference type="SAM" id="Phobius"/>
    </source>
</evidence>
<dbReference type="EMBL" id="GG662738">
    <property type="protein sequence ID" value="EWS75083.1"/>
    <property type="molecule type" value="Genomic_DNA"/>
</dbReference>
<feature type="transmembrane region" description="Helical" evidence="1">
    <location>
        <begin position="44"/>
        <end position="71"/>
    </location>
</feature>
<dbReference type="KEGG" id="tet:TTHERM_000450809"/>
<keyword evidence="1" id="KW-0472">Membrane</keyword>
<dbReference type="RefSeq" id="XP_012652396.1">
    <property type="nucleotide sequence ID" value="XM_012796942.1"/>
</dbReference>
<keyword evidence="1 2" id="KW-0812">Transmembrane</keyword>
<reference evidence="3" key="1">
    <citation type="journal article" date="2006" name="PLoS Biol.">
        <title>Macronuclear genome sequence of the ciliate Tetrahymena thermophila, a model eukaryote.</title>
        <authorList>
            <person name="Eisen J.A."/>
            <person name="Coyne R.S."/>
            <person name="Wu M."/>
            <person name="Wu D."/>
            <person name="Thiagarajan M."/>
            <person name="Wortman J.R."/>
            <person name="Badger J.H."/>
            <person name="Ren Q."/>
            <person name="Amedeo P."/>
            <person name="Jones K.M."/>
            <person name="Tallon L.J."/>
            <person name="Delcher A.L."/>
            <person name="Salzberg S.L."/>
            <person name="Silva J.C."/>
            <person name="Haas B.J."/>
            <person name="Majoros W.H."/>
            <person name="Farzad M."/>
            <person name="Carlton J.M."/>
            <person name="Smith R.K. Jr."/>
            <person name="Garg J."/>
            <person name="Pearlman R.E."/>
            <person name="Karrer K.M."/>
            <person name="Sun L."/>
            <person name="Manning G."/>
            <person name="Elde N.C."/>
            <person name="Turkewitz A.P."/>
            <person name="Asai D.J."/>
            <person name="Wilkes D.E."/>
            <person name="Wang Y."/>
            <person name="Cai H."/>
            <person name="Collins K."/>
            <person name="Stewart B.A."/>
            <person name="Lee S.R."/>
            <person name="Wilamowska K."/>
            <person name="Weinberg Z."/>
            <person name="Ruzzo W.L."/>
            <person name="Wloga D."/>
            <person name="Gaertig J."/>
            <person name="Frankel J."/>
            <person name="Tsao C.-C."/>
            <person name="Gorovsky M.A."/>
            <person name="Keeling P.J."/>
            <person name="Waller R.F."/>
            <person name="Patron N.J."/>
            <person name="Cherry J.M."/>
            <person name="Stover N.A."/>
            <person name="Krieger C.J."/>
            <person name="del Toro C."/>
            <person name="Ryder H.F."/>
            <person name="Williamson S.C."/>
            <person name="Barbeau R.A."/>
            <person name="Hamilton E.P."/>
            <person name="Orias E."/>
        </authorList>
    </citation>
    <scope>NUCLEOTIDE SEQUENCE [LARGE SCALE GENOMIC DNA]</scope>
    <source>
        <strain evidence="3">SB210</strain>
    </source>
</reference>
<gene>
    <name evidence="2" type="ORF">TTHERM_000450809</name>
</gene>
<sequence>MIDYLIFKFLKNPTQEFFVFVLAFIFQSDYSLQLVNFLKSYIKIIFFKIVLIQKSLTVLISHYAIFYAQVVERFLEKEQNKRRKQAMRNFLSKYRVISNTFHILTLQATYFQPQTRFLLLIILIYFRTRYLIFTERYMIKQSQILELFNAFLR</sequence>
<protein>
    <submittedName>
        <fullName evidence="2">Transmembrane protein, putative</fullName>
    </submittedName>
</protein>
<accession>W7XEI1</accession>
<evidence type="ECO:0000313" key="2">
    <source>
        <dbReference type="EMBL" id="EWS75083.1"/>
    </source>
</evidence>
<keyword evidence="3" id="KW-1185">Reference proteome</keyword>
<dbReference type="AlphaFoldDB" id="W7XEI1"/>
<dbReference type="GeneID" id="24439050"/>
<dbReference type="InParanoid" id="W7XEI1"/>
<evidence type="ECO:0000313" key="3">
    <source>
        <dbReference type="Proteomes" id="UP000009168"/>
    </source>
</evidence>
<proteinExistence type="predicted"/>
<dbReference type="Proteomes" id="UP000009168">
    <property type="component" value="Unassembled WGS sequence"/>
</dbReference>